<keyword evidence="5" id="KW-1185">Reference proteome</keyword>
<feature type="domain" description="Histidine kinase/HSP90-like ATPase" evidence="3">
    <location>
        <begin position="37"/>
        <end position="146"/>
    </location>
</feature>
<organism evidence="4 5">
    <name type="scientific">Actinocorallia longicatena</name>
    <dbReference type="NCBI Taxonomy" id="111803"/>
    <lineage>
        <taxon>Bacteria</taxon>
        <taxon>Bacillati</taxon>
        <taxon>Actinomycetota</taxon>
        <taxon>Actinomycetes</taxon>
        <taxon>Streptosporangiales</taxon>
        <taxon>Thermomonosporaceae</taxon>
        <taxon>Actinocorallia</taxon>
    </lineage>
</organism>
<sequence length="158" mass="17295">MCLDKRKDREGRFSMADQGRPDGTQLGKLRIPVRAIASKEARDLVETVGRIWTISEEVIDSAKLAVSELVTNVVCHSGGPEGDTLMVAINRSGEMLMVEVHDNSPIVPVLRCADQFDTSGRGMLLIACYTDDHGCDITPHGKAMWFAIKSDWPPDIAA</sequence>
<dbReference type="Pfam" id="PF13581">
    <property type="entry name" value="HATPase_c_2"/>
    <property type="match status" value="1"/>
</dbReference>
<accession>A0ABP6Q1R0</accession>
<keyword evidence="1" id="KW-0723">Serine/threonine-protein kinase</keyword>
<evidence type="ECO:0000313" key="5">
    <source>
        <dbReference type="Proteomes" id="UP001501237"/>
    </source>
</evidence>
<dbReference type="InterPro" id="IPR036890">
    <property type="entry name" value="HATPase_C_sf"/>
</dbReference>
<evidence type="ECO:0000256" key="2">
    <source>
        <dbReference type="SAM" id="MobiDB-lite"/>
    </source>
</evidence>
<reference evidence="5" key="1">
    <citation type="journal article" date="2019" name="Int. J. Syst. Evol. Microbiol.">
        <title>The Global Catalogue of Microorganisms (GCM) 10K type strain sequencing project: providing services to taxonomists for standard genome sequencing and annotation.</title>
        <authorList>
            <consortium name="The Broad Institute Genomics Platform"/>
            <consortium name="The Broad Institute Genome Sequencing Center for Infectious Disease"/>
            <person name="Wu L."/>
            <person name="Ma J."/>
        </authorList>
    </citation>
    <scope>NUCLEOTIDE SEQUENCE [LARGE SCALE GENOMIC DNA]</scope>
    <source>
        <strain evidence="5">JCM 9377</strain>
    </source>
</reference>
<evidence type="ECO:0000259" key="3">
    <source>
        <dbReference type="Pfam" id="PF13581"/>
    </source>
</evidence>
<dbReference type="Gene3D" id="3.30.565.10">
    <property type="entry name" value="Histidine kinase-like ATPase, C-terminal domain"/>
    <property type="match status" value="1"/>
</dbReference>
<comment type="caution">
    <text evidence="4">The sequence shown here is derived from an EMBL/GenBank/DDBJ whole genome shotgun (WGS) entry which is preliminary data.</text>
</comment>
<dbReference type="InterPro" id="IPR050267">
    <property type="entry name" value="Anti-sigma-factor_SerPK"/>
</dbReference>
<dbReference type="EMBL" id="BAAAUV010000003">
    <property type="protein sequence ID" value="GAA3200541.1"/>
    <property type="molecule type" value="Genomic_DNA"/>
</dbReference>
<dbReference type="SUPFAM" id="SSF55874">
    <property type="entry name" value="ATPase domain of HSP90 chaperone/DNA topoisomerase II/histidine kinase"/>
    <property type="match status" value="1"/>
</dbReference>
<gene>
    <name evidence="4" type="ORF">GCM10010468_13280</name>
</gene>
<dbReference type="PANTHER" id="PTHR35526">
    <property type="entry name" value="ANTI-SIGMA-F FACTOR RSBW-RELATED"/>
    <property type="match status" value="1"/>
</dbReference>
<dbReference type="CDD" id="cd16936">
    <property type="entry name" value="HATPase_RsbW-like"/>
    <property type="match status" value="1"/>
</dbReference>
<dbReference type="Proteomes" id="UP001501237">
    <property type="component" value="Unassembled WGS sequence"/>
</dbReference>
<dbReference type="PANTHER" id="PTHR35526:SF3">
    <property type="entry name" value="ANTI-SIGMA-F FACTOR RSBW"/>
    <property type="match status" value="1"/>
</dbReference>
<proteinExistence type="predicted"/>
<keyword evidence="1" id="KW-0808">Transferase</keyword>
<keyword evidence="1" id="KW-0418">Kinase</keyword>
<name>A0ABP6Q1R0_9ACTN</name>
<evidence type="ECO:0000256" key="1">
    <source>
        <dbReference type="ARBA" id="ARBA00022527"/>
    </source>
</evidence>
<feature type="region of interest" description="Disordered" evidence="2">
    <location>
        <begin position="1"/>
        <end position="25"/>
    </location>
</feature>
<protein>
    <recommendedName>
        <fullName evidence="3">Histidine kinase/HSP90-like ATPase domain-containing protein</fullName>
    </recommendedName>
</protein>
<dbReference type="InterPro" id="IPR003594">
    <property type="entry name" value="HATPase_dom"/>
</dbReference>
<feature type="compositionally biased region" description="Basic and acidic residues" evidence="2">
    <location>
        <begin position="1"/>
        <end position="12"/>
    </location>
</feature>
<evidence type="ECO:0000313" key="4">
    <source>
        <dbReference type="EMBL" id="GAA3200541.1"/>
    </source>
</evidence>